<dbReference type="PIRSF" id="PIRSF001549">
    <property type="entry name" value="His-tRNA_synth"/>
    <property type="match status" value="1"/>
</dbReference>
<dbReference type="InterPro" id="IPR004517">
    <property type="entry name" value="HisZ"/>
</dbReference>
<protein>
    <submittedName>
        <fullName evidence="4">ATP phosphoribosyltransferase regulatory subunit</fullName>
        <ecNumber evidence="4">2.4.2.17</ecNumber>
    </submittedName>
</protein>
<organism evidence="4">
    <name type="scientific">hydrothermal vent metagenome</name>
    <dbReference type="NCBI Taxonomy" id="652676"/>
    <lineage>
        <taxon>unclassified sequences</taxon>
        <taxon>metagenomes</taxon>
        <taxon>ecological metagenomes</taxon>
    </lineage>
</organism>
<evidence type="ECO:0000256" key="1">
    <source>
        <dbReference type="ARBA" id="ARBA00004496"/>
    </source>
</evidence>
<dbReference type="Gene3D" id="3.30.930.10">
    <property type="entry name" value="Bira Bifunctional Protein, Domain 2"/>
    <property type="match status" value="1"/>
</dbReference>
<name>A0A1W1E704_9ZZZZ</name>
<keyword evidence="4" id="KW-0328">Glycosyltransferase</keyword>
<proteinExistence type="inferred from homology"/>
<dbReference type="HAMAP" id="MF_00125">
    <property type="entry name" value="HisZ"/>
    <property type="match status" value="1"/>
</dbReference>
<dbReference type="SUPFAM" id="SSF55681">
    <property type="entry name" value="Class II aaRS and biotin synthetases"/>
    <property type="match status" value="1"/>
</dbReference>
<evidence type="ECO:0000256" key="2">
    <source>
        <dbReference type="ARBA" id="ARBA00022490"/>
    </source>
</evidence>
<dbReference type="InterPro" id="IPR045864">
    <property type="entry name" value="aa-tRNA-synth_II/BPL/LPL"/>
</dbReference>
<evidence type="ECO:0000259" key="3">
    <source>
        <dbReference type="Pfam" id="PF13393"/>
    </source>
</evidence>
<dbReference type="InterPro" id="IPR041715">
    <property type="entry name" value="HisRS-like_core"/>
</dbReference>
<feature type="domain" description="Class II Histidinyl-tRNA synthetase (HisRS)-like catalytic core" evidence="3">
    <location>
        <begin position="9"/>
        <end position="312"/>
    </location>
</feature>
<accession>A0A1W1E704</accession>
<dbReference type="NCBIfam" id="NF009086">
    <property type="entry name" value="PRK12421.1"/>
    <property type="match status" value="1"/>
</dbReference>
<comment type="subcellular location">
    <subcellularLocation>
        <location evidence="1">Cytoplasm</location>
    </subcellularLocation>
</comment>
<evidence type="ECO:0000313" key="4">
    <source>
        <dbReference type="EMBL" id="SFV89536.1"/>
    </source>
</evidence>
<dbReference type="EC" id="2.4.2.17" evidence="4"/>
<dbReference type="GO" id="GO:0005737">
    <property type="term" value="C:cytoplasm"/>
    <property type="evidence" value="ECO:0007669"/>
    <property type="project" value="UniProtKB-SubCell"/>
</dbReference>
<dbReference type="AlphaFoldDB" id="A0A1W1E704"/>
<keyword evidence="4" id="KW-0808">Transferase</keyword>
<dbReference type="EMBL" id="FPIA01000167">
    <property type="protein sequence ID" value="SFV89536.1"/>
    <property type="molecule type" value="Genomic_DNA"/>
</dbReference>
<dbReference type="GO" id="GO:0003879">
    <property type="term" value="F:ATP phosphoribosyltransferase activity"/>
    <property type="evidence" value="ECO:0007669"/>
    <property type="project" value="UniProtKB-EC"/>
</dbReference>
<dbReference type="InterPro" id="IPR004516">
    <property type="entry name" value="HisRS/HisZ"/>
</dbReference>
<keyword evidence="2" id="KW-0963">Cytoplasm</keyword>
<dbReference type="Pfam" id="PF13393">
    <property type="entry name" value="tRNA-synt_His"/>
    <property type="match status" value="1"/>
</dbReference>
<dbReference type="GO" id="GO:0000105">
    <property type="term" value="P:L-histidine biosynthetic process"/>
    <property type="evidence" value="ECO:0007669"/>
    <property type="project" value="InterPro"/>
</dbReference>
<reference evidence="4" key="1">
    <citation type="submission" date="2016-10" db="EMBL/GenBank/DDBJ databases">
        <authorList>
            <person name="de Groot N.N."/>
        </authorList>
    </citation>
    <scope>NUCLEOTIDE SEQUENCE</scope>
</reference>
<sequence length="319" mass="34552">MNAWQLPEGIDELTGDRALAFELVRRQLLDLYQEKGFGLVIPPMVENVESLLLTSDSVNQKTFKFLDPASGKMLGVHADITPQIARIDAKTDGSKSAKYCYVNSILQTKADDFYASRSPIQAGAELYGTEDISADVEVIELMLESLKLLSISPLVLSLGNVAIFDALIADEVLNDEQISILRQTFVKRSAPDLAAFLSNNTVKNADKFSTLITLEGGASVLEEASVLFADVPKAKAAIEDLANINAQLNATGVEIVLDLAELKTYEYHTGVIFSAYSENYSKALAQGGRYNGLSASFGQSRAATGFSFDLKFLSQSANN</sequence>
<gene>
    <name evidence="4" type="ORF">MNB_SUP05-SYMBIONT-7-323</name>
</gene>
<dbReference type="PANTHER" id="PTHR11476:SF7">
    <property type="entry name" value="HISTIDINE--TRNA LIGASE"/>
    <property type="match status" value="1"/>
</dbReference>
<dbReference type="PANTHER" id="PTHR11476">
    <property type="entry name" value="HISTIDYL-TRNA SYNTHETASE"/>
    <property type="match status" value="1"/>
</dbReference>